<dbReference type="EMBL" id="UYRT01007629">
    <property type="protein sequence ID" value="VDK43009.1"/>
    <property type="molecule type" value="Genomic_DNA"/>
</dbReference>
<protein>
    <submittedName>
        <fullName evidence="3">Flavodoxin-like domain-containing protein</fullName>
    </submittedName>
</protein>
<organism evidence="3">
    <name type="scientific">Gongylonema pulchrum</name>
    <dbReference type="NCBI Taxonomy" id="637853"/>
    <lineage>
        <taxon>Eukaryota</taxon>
        <taxon>Metazoa</taxon>
        <taxon>Ecdysozoa</taxon>
        <taxon>Nematoda</taxon>
        <taxon>Chromadorea</taxon>
        <taxon>Rhabditida</taxon>
        <taxon>Spirurina</taxon>
        <taxon>Spiruromorpha</taxon>
        <taxon>Spiruroidea</taxon>
        <taxon>Gongylonematidae</taxon>
        <taxon>Gongylonema</taxon>
    </lineage>
</organism>
<evidence type="ECO:0000313" key="3">
    <source>
        <dbReference type="WBParaSite" id="GPUH_0000417801-mRNA-1"/>
    </source>
</evidence>
<proteinExistence type="predicted"/>
<keyword evidence="2" id="KW-1185">Reference proteome</keyword>
<name>A0A183D630_9BILA</name>
<accession>A0A183D630</accession>
<evidence type="ECO:0000313" key="1">
    <source>
        <dbReference type="EMBL" id="VDK43009.1"/>
    </source>
</evidence>
<reference evidence="3" key="1">
    <citation type="submission" date="2016-06" db="UniProtKB">
        <authorList>
            <consortium name="WormBaseParasite"/>
        </authorList>
    </citation>
    <scope>IDENTIFICATION</scope>
</reference>
<reference evidence="1 2" key="2">
    <citation type="submission" date="2018-11" db="EMBL/GenBank/DDBJ databases">
        <authorList>
            <consortium name="Pathogen Informatics"/>
        </authorList>
    </citation>
    <scope>NUCLEOTIDE SEQUENCE [LARGE SCALE GENOMIC DNA]</scope>
</reference>
<gene>
    <name evidence="1" type="ORF">GPUH_LOCUS4171</name>
</gene>
<evidence type="ECO:0000313" key="2">
    <source>
        <dbReference type="Proteomes" id="UP000271098"/>
    </source>
</evidence>
<dbReference type="AlphaFoldDB" id="A0A183D630"/>
<dbReference type="OrthoDB" id="10256906at2759"/>
<dbReference type="Proteomes" id="UP000271098">
    <property type="component" value="Unassembled WGS sequence"/>
</dbReference>
<sequence>MVGFLPYPFIAVYGCGHKSSTSDLSRSSSESGSDFGPLLSSFVRTNGKQVHVLAAFAASADHKNVDEKTSRFKEAKSRLTKLFD</sequence>
<dbReference type="WBParaSite" id="GPUH_0000417801-mRNA-1">
    <property type="protein sequence ID" value="GPUH_0000417801-mRNA-1"/>
    <property type="gene ID" value="GPUH_0000417801"/>
</dbReference>